<evidence type="ECO:0000256" key="1">
    <source>
        <dbReference type="SAM" id="MobiDB-lite"/>
    </source>
</evidence>
<keyword evidence="3" id="KW-1185">Reference proteome</keyword>
<comment type="caution">
    <text evidence="2">The sequence shown here is derived from an EMBL/GenBank/DDBJ whole genome shotgun (WGS) entry which is preliminary data.</text>
</comment>
<evidence type="ECO:0000313" key="3">
    <source>
        <dbReference type="Proteomes" id="UP000266841"/>
    </source>
</evidence>
<dbReference type="EMBL" id="AGNL01048266">
    <property type="protein sequence ID" value="EJK45763.1"/>
    <property type="molecule type" value="Genomic_DNA"/>
</dbReference>
<gene>
    <name evidence="2" type="ORF">THAOC_35608</name>
</gene>
<organism evidence="2 3">
    <name type="scientific">Thalassiosira oceanica</name>
    <name type="common">Marine diatom</name>
    <dbReference type="NCBI Taxonomy" id="159749"/>
    <lineage>
        <taxon>Eukaryota</taxon>
        <taxon>Sar</taxon>
        <taxon>Stramenopiles</taxon>
        <taxon>Ochrophyta</taxon>
        <taxon>Bacillariophyta</taxon>
        <taxon>Coscinodiscophyceae</taxon>
        <taxon>Thalassiosirophycidae</taxon>
        <taxon>Thalassiosirales</taxon>
        <taxon>Thalassiosiraceae</taxon>
        <taxon>Thalassiosira</taxon>
    </lineage>
</organism>
<sequence length="130" mass="13751">MKFSSAIVAAVVASSSIIDVSAFGTSGFGVRRGSVARQPLQMAKAKYDLDLGDVDLSSPPPAPVAAEKPKKGKKAKKVEEPKPVVEEPKPAKKAKKVKAEAPPKVVEEKPAPAKKSKKKVVEEPKVLDKV</sequence>
<feature type="compositionally biased region" description="Basic and acidic residues" evidence="1">
    <location>
        <begin position="77"/>
        <end position="90"/>
    </location>
</feature>
<accession>K0R0N1</accession>
<feature type="compositionally biased region" description="Basic and acidic residues" evidence="1">
    <location>
        <begin position="97"/>
        <end position="111"/>
    </location>
</feature>
<feature type="region of interest" description="Disordered" evidence="1">
    <location>
        <begin position="51"/>
        <end position="130"/>
    </location>
</feature>
<evidence type="ECO:0000313" key="2">
    <source>
        <dbReference type="EMBL" id="EJK45763.1"/>
    </source>
</evidence>
<protein>
    <submittedName>
        <fullName evidence="2">Uncharacterized protein</fullName>
    </submittedName>
</protein>
<reference evidence="2 3" key="1">
    <citation type="journal article" date="2012" name="Genome Biol.">
        <title>Genome and low-iron response of an oceanic diatom adapted to chronic iron limitation.</title>
        <authorList>
            <person name="Lommer M."/>
            <person name="Specht M."/>
            <person name="Roy A.S."/>
            <person name="Kraemer L."/>
            <person name="Andreson R."/>
            <person name="Gutowska M.A."/>
            <person name="Wolf J."/>
            <person name="Bergner S.V."/>
            <person name="Schilhabel M.B."/>
            <person name="Klostermeier U.C."/>
            <person name="Beiko R.G."/>
            <person name="Rosenstiel P."/>
            <person name="Hippler M."/>
            <person name="Laroche J."/>
        </authorList>
    </citation>
    <scope>NUCLEOTIDE SEQUENCE [LARGE SCALE GENOMIC DNA]</scope>
    <source>
        <strain evidence="2 3">CCMP1005</strain>
    </source>
</reference>
<dbReference type="Proteomes" id="UP000266841">
    <property type="component" value="Unassembled WGS sequence"/>
</dbReference>
<feature type="compositionally biased region" description="Basic and acidic residues" evidence="1">
    <location>
        <begin position="119"/>
        <end position="130"/>
    </location>
</feature>
<name>K0R0N1_THAOC</name>
<dbReference type="AlphaFoldDB" id="K0R0N1"/>
<feature type="non-terminal residue" evidence="2">
    <location>
        <position position="130"/>
    </location>
</feature>
<proteinExistence type="predicted"/>